<evidence type="ECO:0000256" key="6">
    <source>
        <dbReference type="SAM" id="MobiDB-lite"/>
    </source>
</evidence>
<comment type="caution">
    <text evidence="8">The sequence shown here is derived from an EMBL/GenBank/DDBJ whole genome shotgun (WGS) entry which is preliminary data.</text>
</comment>
<dbReference type="InterPro" id="IPR026188">
    <property type="entry name" value="Lebercilin-like"/>
</dbReference>
<proteinExistence type="inferred from homology"/>
<feature type="coiled-coil region" evidence="5">
    <location>
        <begin position="109"/>
        <end position="136"/>
    </location>
</feature>
<name>A0AAE0Q4F3_9TELE</name>
<organism evidence="8 9">
    <name type="scientific">Hemibagrus guttatus</name>
    <dbReference type="NCBI Taxonomy" id="175788"/>
    <lineage>
        <taxon>Eukaryota</taxon>
        <taxon>Metazoa</taxon>
        <taxon>Chordata</taxon>
        <taxon>Craniata</taxon>
        <taxon>Vertebrata</taxon>
        <taxon>Euteleostomi</taxon>
        <taxon>Actinopterygii</taxon>
        <taxon>Neopterygii</taxon>
        <taxon>Teleostei</taxon>
        <taxon>Ostariophysi</taxon>
        <taxon>Siluriformes</taxon>
        <taxon>Bagridae</taxon>
        <taxon>Hemibagrus</taxon>
    </lineage>
</organism>
<evidence type="ECO:0000256" key="1">
    <source>
        <dbReference type="ARBA" id="ARBA00010229"/>
    </source>
</evidence>
<reference evidence="8" key="1">
    <citation type="submission" date="2023-06" db="EMBL/GenBank/DDBJ databases">
        <title>Male Hemibagrus guttatus genome.</title>
        <authorList>
            <person name="Bian C."/>
        </authorList>
    </citation>
    <scope>NUCLEOTIDE SEQUENCE</scope>
    <source>
        <strain evidence="8">Male_cb2023</strain>
        <tissue evidence="8">Muscle</tissue>
    </source>
</reference>
<feature type="domain" description="Lebercilin" evidence="7">
    <location>
        <begin position="107"/>
        <end position="296"/>
    </location>
</feature>
<dbReference type="PANTHER" id="PTHR16650:SF9">
    <property type="entry name" value="LEBERCILIN-LIKE PROTEIN"/>
    <property type="match status" value="1"/>
</dbReference>
<dbReference type="Proteomes" id="UP001274896">
    <property type="component" value="Unassembled WGS sequence"/>
</dbReference>
<feature type="region of interest" description="Disordered" evidence="6">
    <location>
        <begin position="356"/>
        <end position="388"/>
    </location>
</feature>
<gene>
    <name evidence="8" type="ORF">QTP70_016465</name>
</gene>
<evidence type="ECO:0000259" key="7">
    <source>
        <dbReference type="Pfam" id="PF15619"/>
    </source>
</evidence>
<evidence type="ECO:0000313" key="9">
    <source>
        <dbReference type="Proteomes" id="UP001274896"/>
    </source>
</evidence>
<dbReference type="AlphaFoldDB" id="A0AAE0Q4F3"/>
<evidence type="ECO:0000256" key="5">
    <source>
        <dbReference type="SAM" id="Coils"/>
    </source>
</evidence>
<sequence length="578" mass="66087">MPKERYNDEWQGDDASCRAAGQGDGHEDSFSTHSQRSADEAESLRKNSNQSCFQSFKEEVDSFLPLITCKKLTQKSFKGQKRVGQQHRSNKTPVLPPIKLLDGPGQCTASAQQRYIEQLNNEVWDLQQQLRTTQKENRLLQRLQSKHTTALQHFQDVQADLPQLLCNHSSEVKALQELSRRDKTHINILSRKLQSTESTLLHTRDTVHRLQRLTQDQNLEERETLTHRLSVLTVDLDNKNKRIQNLETNLALRTESFKRQICAEIRKATEARDLSRHLEELISNLMQKIKVMEKDLANYDIYSHRFLKGTKHKFVQTEPLPPVIVLERPPLPLQIEYPRQDMEKNALFHLKEVDANEAAKDRSSEDELTHKENEENFNETPPKTKENKLVLTEPLTSVALEPPPLPLQIEYPQEDMEENTVELDANEPGTTEEELMQKGNEETSNESPPDITKTSGTDGIELEYTAEEEEITASLTQDLASDEPNSKDINGQFDFQNLVITNKDTKSPVTIRQQSTFKETILNLHSGKPAYGTSQRSGSGRFHRRKATSNVLDTGKYGPTIFVPAVQPSNTRKNNLKK</sequence>
<evidence type="ECO:0000313" key="8">
    <source>
        <dbReference type="EMBL" id="KAK3513531.1"/>
    </source>
</evidence>
<evidence type="ECO:0000256" key="2">
    <source>
        <dbReference type="ARBA" id="ARBA00023054"/>
    </source>
</evidence>
<feature type="coiled-coil region" evidence="5">
    <location>
        <begin position="229"/>
        <end position="295"/>
    </location>
</feature>
<evidence type="ECO:0000256" key="4">
    <source>
        <dbReference type="ARBA" id="ARBA00041402"/>
    </source>
</evidence>
<feature type="compositionally biased region" description="Acidic residues" evidence="6">
    <location>
        <begin position="417"/>
        <end position="434"/>
    </location>
</feature>
<dbReference type="GO" id="GO:0042073">
    <property type="term" value="P:intraciliary transport"/>
    <property type="evidence" value="ECO:0007669"/>
    <property type="project" value="TreeGrafter"/>
</dbReference>
<protein>
    <recommendedName>
        <fullName evidence="3">Lebercilin-like protein</fullName>
    </recommendedName>
    <alternativeName>
        <fullName evidence="4">Leber congenital amaurosis 5-like protein</fullName>
    </alternativeName>
</protein>
<dbReference type="EMBL" id="JAUCMX010000022">
    <property type="protein sequence ID" value="KAK3513531.1"/>
    <property type="molecule type" value="Genomic_DNA"/>
</dbReference>
<keyword evidence="2 5" id="KW-0175">Coiled coil</keyword>
<feature type="compositionally biased region" description="Basic and acidic residues" evidence="6">
    <location>
        <begin position="356"/>
        <end position="374"/>
    </location>
</feature>
<feature type="compositionally biased region" description="Basic and acidic residues" evidence="6">
    <location>
        <begin position="24"/>
        <end position="45"/>
    </location>
</feature>
<feature type="compositionally biased region" description="Polar residues" evidence="6">
    <location>
        <begin position="567"/>
        <end position="578"/>
    </location>
</feature>
<accession>A0AAE0Q4F3</accession>
<feature type="compositionally biased region" description="Basic residues" evidence="6">
    <location>
        <begin position="78"/>
        <end position="90"/>
    </location>
</feature>
<feature type="region of interest" description="Disordered" evidence="6">
    <location>
        <begin position="1"/>
        <end position="46"/>
    </location>
</feature>
<feature type="region of interest" description="Disordered" evidence="6">
    <location>
        <begin position="417"/>
        <end position="490"/>
    </location>
</feature>
<feature type="compositionally biased region" description="Acidic residues" evidence="6">
    <location>
        <begin position="460"/>
        <end position="471"/>
    </location>
</feature>
<feature type="region of interest" description="Disordered" evidence="6">
    <location>
        <begin position="527"/>
        <end position="578"/>
    </location>
</feature>
<dbReference type="Pfam" id="PF15619">
    <property type="entry name" value="Lebercilin"/>
    <property type="match status" value="1"/>
</dbReference>
<comment type="similarity">
    <text evidence="1">Belongs to the LCA5 family.</text>
</comment>
<dbReference type="PANTHER" id="PTHR16650">
    <property type="entry name" value="C21ORF13-RELATED"/>
    <property type="match status" value="1"/>
</dbReference>
<evidence type="ECO:0000256" key="3">
    <source>
        <dbReference type="ARBA" id="ARBA00041189"/>
    </source>
</evidence>
<dbReference type="GO" id="GO:0005930">
    <property type="term" value="C:axoneme"/>
    <property type="evidence" value="ECO:0007669"/>
    <property type="project" value="TreeGrafter"/>
</dbReference>
<feature type="region of interest" description="Disordered" evidence="6">
    <location>
        <begin position="78"/>
        <end position="99"/>
    </location>
</feature>
<keyword evidence="9" id="KW-1185">Reference proteome</keyword>
<dbReference type="InterPro" id="IPR028933">
    <property type="entry name" value="Lebercilin_dom"/>
</dbReference>